<name>A0A679HWA1_9RHOO</name>
<dbReference type="Proteomes" id="UP000463961">
    <property type="component" value="Chromosome"/>
</dbReference>
<proteinExistence type="predicted"/>
<reference evidence="2" key="1">
    <citation type="submission" date="2020-01" db="EMBL/GenBank/DDBJ databases">
        <title>Phosphoaccumulans saitamaens gen. nov., sp. nov., a polyphosphate accumulating bacterium isolated from surface river water.</title>
        <authorList>
            <person name="Watanabe K."/>
            <person name="Suda W."/>
        </authorList>
    </citation>
    <scope>NUCLEOTIDE SEQUENCE [LARGE SCALE GENOMIC DNA]</scope>
    <source>
        <strain evidence="2">ICHIAU1</strain>
    </source>
</reference>
<dbReference type="InterPro" id="IPR000873">
    <property type="entry name" value="AMP-dep_synth/lig_dom"/>
</dbReference>
<dbReference type="PANTHER" id="PTHR43767">
    <property type="entry name" value="LONG-CHAIN-FATTY-ACID--COA LIGASE"/>
    <property type="match status" value="1"/>
</dbReference>
<dbReference type="SUPFAM" id="SSF56801">
    <property type="entry name" value="Acetyl-CoA synthetase-like"/>
    <property type="match status" value="1"/>
</dbReference>
<dbReference type="RefSeq" id="WP_162050741.1">
    <property type="nucleotide sequence ID" value="NZ_AP019011.1"/>
</dbReference>
<dbReference type="OrthoDB" id="9803968at2"/>
<dbReference type="Gene3D" id="3.30.300.30">
    <property type="match status" value="1"/>
</dbReference>
<dbReference type="Pfam" id="PF00501">
    <property type="entry name" value="AMP-binding"/>
    <property type="match status" value="1"/>
</dbReference>
<dbReference type="AlphaFoldDB" id="A0A679HWA1"/>
<dbReference type="InterPro" id="IPR042099">
    <property type="entry name" value="ANL_N_sf"/>
</dbReference>
<dbReference type="Gene3D" id="3.40.50.12780">
    <property type="entry name" value="N-terminal domain of ligase-like"/>
    <property type="match status" value="1"/>
</dbReference>
<dbReference type="InterPro" id="IPR050237">
    <property type="entry name" value="ATP-dep_AMP-bd_enzyme"/>
</dbReference>
<dbReference type="InterPro" id="IPR045851">
    <property type="entry name" value="AMP-bd_C_sf"/>
</dbReference>
<keyword evidence="2" id="KW-1185">Reference proteome</keyword>
<accession>A0A679HWA1</accession>
<dbReference type="EMBL" id="AP022345">
    <property type="protein sequence ID" value="BBU68473.1"/>
    <property type="molecule type" value="Genomic_DNA"/>
</dbReference>
<evidence type="ECO:0000313" key="1">
    <source>
        <dbReference type="EMBL" id="BBU68473.1"/>
    </source>
</evidence>
<organism evidence="1 2">
    <name type="scientific">Fluviibacter phosphoraccumulans</name>
    <dbReference type="NCBI Taxonomy" id="1751046"/>
    <lineage>
        <taxon>Bacteria</taxon>
        <taxon>Pseudomonadati</taxon>
        <taxon>Pseudomonadota</taxon>
        <taxon>Betaproteobacteria</taxon>
        <taxon>Rhodocyclales</taxon>
        <taxon>Fluviibacteraceae</taxon>
        <taxon>Fluviibacter</taxon>
    </lineage>
</organism>
<protein>
    <submittedName>
        <fullName evidence="1">Acyl-ACP synthetase</fullName>
    </submittedName>
</protein>
<sequence>MPANNTIPKRLLMAAAAHRSKQPIIYDELGRSLTFNRLIIGCAVLARKIEATTRRRHVGCLLPNSVTGVVATFACHFAHKTAVILNYTFPMPTLLGCCERANLDVVLTSRQFLEKSGLSDLPDQLAARSIHTVFLEDIAAQIGRLAKLGGALRVKLKRLQTERSAPDDAAVILFTSGSEAEPKAVVLTHRNLLTNCGQILEAFPISKHEIMFSALPHFHAFGFTAGALLPLLNGMQTIIGLSPLRHKENLQLIRSHRATVMLSTDTFLAQMYKVAEPDDLSTLHFVVAGAERLKPRTQALYEALGVTVLEGYGATEAAPVIAVNVPGAIRHGTVGRLLPHIEYRLDAHEGIEEGGVLHIRGPNLMKSYLHDLLEEQSSLTDGWYNTGDIVTVDVDGFLTIKGRKKRFTKIAGEMISLGHIEDEISKISPDHQHAAIAIESDDQVKTLIRLYTNDPDLSLEAIRAHYSEAQIPNISLPRELIHMAELPVLRTGKVDYQTLQRQITS</sequence>
<evidence type="ECO:0000313" key="2">
    <source>
        <dbReference type="Proteomes" id="UP000463961"/>
    </source>
</evidence>
<dbReference type="PANTHER" id="PTHR43767:SF1">
    <property type="entry name" value="NONRIBOSOMAL PEPTIDE SYNTHASE PES1 (EUROFUNG)-RELATED"/>
    <property type="match status" value="1"/>
</dbReference>
<dbReference type="GO" id="GO:0016878">
    <property type="term" value="F:acid-thiol ligase activity"/>
    <property type="evidence" value="ECO:0007669"/>
    <property type="project" value="UniProtKB-ARBA"/>
</dbReference>
<gene>
    <name evidence="1" type="ORF">ICHIAU1_07560</name>
</gene>